<evidence type="ECO:0000259" key="1">
    <source>
        <dbReference type="Pfam" id="PF12776"/>
    </source>
</evidence>
<dbReference type="GeneID" id="104610981"/>
<dbReference type="RefSeq" id="XP_010276164.1">
    <property type="nucleotide sequence ID" value="XM_010277862.2"/>
</dbReference>
<dbReference type="RefSeq" id="XP_010276167.1">
    <property type="nucleotide sequence ID" value="XM_010277865.1"/>
</dbReference>
<accession>A0A1U8BHP8</accession>
<dbReference type="AlphaFoldDB" id="A0A1U8BHP8"/>
<feature type="domain" description="Myb/SANT-like" evidence="1">
    <location>
        <begin position="10"/>
        <end position="104"/>
    </location>
</feature>
<proteinExistence type="predicted"/>
<reference evidence="3 4" key="1">
    <citation type="submission" date="2025-04" db="UniProtKB">
        <authorList>
            <consortium name="RefSeq"/>
        </authorList>
    </citation>
    <scope>IDENTIFICATION</scope>
</reference>
<dbReference type="PANTHER" id="PTHR47584">
    <property type="match status" value="1"/>
</dbReference>
<dbReference type="Pfam" id="PF12776">
    <property type="entry name" value="Myb_DNA-bind_3"/>
    <property type="match status" value="1"/>
</dbReference>
<protein>
    <submittedName>
        <fullName evidence="3 4">Uncharacterized protein At2g29880-like isoform X2</fullName>
    </submittedName>
</protein>
<dbReference type="OrthoDB" id="1681765at2759"/>
<evidence type="ECO:0000313" key="3">
    <source>
        <dbReference type="RefSeq" id="XP_010276164.1"/>
    </source>
</evidence>
<evidence type="ECO:0000313" key="5">
    <source>
        <dbReference type="RefSeq" id="XP_010276166.1"/>
    </source>
</evidence>
<keyword evidence="2" id="KW-1185">Reference proteome</keyword>
<dbReference type="PANTHER" id="PTHR47584:SF9">
    <property type="entry name" value="L10-INTERACTING MYB DOMAIN-CONTAINING PROTEIN-LIKE"/>
    <property type="match status" value="1"/>
</dbReference>
<evidence type="ECO:0000313" key="4">
    <source>
        <dbReference type="RefSeq" id="XP_010276165.1"/>
    </source>
</evidence>
<dbReference type="RefSeq" id="XP_010276166.1">
    <property type="nucleotide sequence ID" value="XM_010277864.1"/>
</dbReference>
<dbReference type="InterPro" id="IPR045026">
    <property type="entry name" value="LIMYB"/>
</dbReference>
<sequence>MASDEVDRMNWTPELTKFIIDKVLEDKNATGKKGGNLTKSTCNKIVAALKNEKRVHVTNKQVKNRWDYLKKKYEIWSRMFKKPGRGYNPVTNTFDWPDEVWDEYLKANPDARQFRNAGLQFANELRALFDDVVATGEMGWGPSKEGMPEDVVGSSNNTPAEGISQVAVGLDLDVPITPLAQMPLLQEENPRTKPVEKRRKKDEDVDIRAELQAFLDTMSTQDGPSIEQCNKILDERTSLTEEDDLYAAALAVFCENKHYREQWVKMELKPENLKLKWLTMLAKKHGYISA</sequence>
<organism evidence="2 6">
    <name type="scientific">Nelumbo nucifera</name>
    <name type="common">Sacred lotus</name>
    <dbReference type="NCBI Taxonomy" id="4432"/>
    <lineage>
        <taxon>Eukaryota</taxon>
        <taxon>Viridiplantae</taxon>
        <taxon>Streptophyta</taxon>
        <taxon>Embryophyta</taxon>
        <taxon>Tracheophyta</taxon>
        <taxon>Spermatophyta</taxon>
        <taxon>Magnoliopsida</taxon>
        <taxon>Proteales</taxon>
        <taxon>Nelumbonaceae</taxon>
        <taxon>Nelumbo</taxon>
    </lineage>
</organism>
<gene>
    <name evidence="3 4 5 6" type="primary">LOC104610981</name>
</gene>
<evidence type="ECO:0000313" key="2">
    <source>
        <dbReference type="Proteomes" id="UP000189703"/>
    </source>
</evidence>
<dbReference type="RefSeq" id="XP_010276165.1">
    <property type="nucleotide sequence ID" value="XM_010277863.1"/>
</dbReference>
<name>A0A1U8BHP8_NELNU</name>
<evidence type="ECO:0000313" key="6">
    <source>
        <dbReference type="RefSeq" id="XP_010276167.1"/>
    </source>
</evidence>
<dbReference type="InterPro" id="IPR024752">
    <property type="entry name" value="Myb/SANT-like_dom"/>
</dbReference>
<dbReference type="Proteomes" id="UP000189703">
    <property type="component" value="Unplaced"/>
</dbReference>